<proteinExistence type="inferred from homology"/>
<dbReference type="Proteomes" id="UP000074561">
    <property type="component" value="Chromosome"/>
</dbReference>
<feature type="binding site" evidence="3">
    <location>
        <position position="124"/>
    </location>
    <ligand>
        <name>Zn(2+)</name>
        <dbReference type="ChEBI" id="CHEBI:29105"/>
    </ligand>
</feature>
<comment type="similarity">
    <text evidence="1 4">Belongs to the neutral ceramidase family.</text>
</comment>
<feature type="signal peptide" evidence="5">
    <location>
        <begin position="1"/>
        <end position="25"/>
    </location>
</feature>
<feature type="binding site" evidence="3">
    <location>
        <position position="528"/>
    </location>
    <ligand>
        <name>Zn(2+)</name>
        <dbReference type="ChEBI" id="CHEBI:29105"/>
    </ligand>
</feature>
<accession>A0A127PXU1</accession>
<keyword evidence="3" id="KW-0479">Metal-binding</keyword>
<dbReference type="PANTHER" id="PTHR12670">
    <property type="entry name" value="CERAMIDASE"/>
    <property type="match status" value="1"/>
</dbReference>
<keyword evidence="2 4" id="KW-0378">Hydrolase</keyword>
<evidence type="ECO:0000313" key="9">
    <source>
        <dbReference type="Proteomes" id="UP000074561"/>
    </source>
</evidence>
<dbReference type="InterPro" id="IPR006823">
    <property type="entry name" value="Ceramidase_alk"/>
</dbReference>
<dbReference type="STRING" id="279113.CPter91_0212"/>
<evidence type="ECO:0000256" key="2">
    <source>
        <dbReference type="ARBA" id="ARBA00022801"/>
    </source>
</evidence>
<keyword evidence="4" id="KW-0746">Sphingolipid metabolism</keyword>
<dbReference type="Gene3D" id="2.60.40.2300">
    <property type="entry name" value="Neutral/alkaline non-lysosomal ceramidase, C-terminal domain"/>
    <property type="match status" value="1"/>
</dbReference>
<dbReference type="GO" id="GO:0016020">
    <property type="term" value="C:membrane"/>
    <property type="evidence" value="ECO:0007669"/>
    <property type="project" value="GOC"/>
</dbReference>
<keyword evidence="5" id="KW-0732">Signal</keyword>
<sequence length="745" mass="79889">MNLRQVVSQSMAALMLLSAAHYAAAHDYIVGLGSGDVTAVAMGDSSNAWAVAPGFNGLQSRLSARAFLIKDTDARTGGNEVLFVVVEAGLPGASVRDVVLQELAGMKGFASRFSAENLVMVAIHTHGAPPNGDTDRPKLFKAQVAGILQAIINADQNKAVTTINISRGELNTVSRNRSIEAYKLDNADDRKIVGEAGIDPLMTQLTFVRGGAAVGALTFFATHPTNMVDDGFSYVTGDSYGYAARRLEDQMNQGKKSGDPRFIAAFAQTNPGDVTSNVNFDICTDRQLFSHHQWGCKRGVKDTPFDSMKEIGERLYGKAYTMLTSPGAVPVDDGLAAARQGLNYRYQSVALHNILVDEKYTRGTGSNGSSPGAQRTCAPAWGAAFAAGSTEDLGTPLAAEGADNSLSLAGILGIGLQIPVLSDILKVVAHYALHLDASLATLTPELRTCQGRKDVIAALPAVDTEMHLLKLGSLYMAVAPFELPVMTGYRIRRALTATLDAGDIKNVLALGYLYGESPSLEVGGFAGYLVTPEEYDAKQYESGYTDWGKWSQPAVTQALDMLAVNLKDNAAPPPRAPVAQPAADDPLTALVTAADTPEENMPAPVAWDGIPLFRVIGSVLTAPAIHQENSFNNTHQVVTAEFVSGHPMNRLRRNDTFLVIEKQAADGSWQEYRRDDKWGTRIQWNPTGVLCINCKSATVTWEVEPGNPGGTYRIVHKGNYKPFWVLPDVVEFRSETAPFVVAAQG</sequence>
<organism evidence="8 9">
    <name type="scientific">Collimonas pratensis</name>
    <dbReference type="NCBI Taxonomy" id="279113"/>
    <lineage>
        <taxon>Bacteria</taxon>
        <taxon>Pseudomonadati</taxon>
        <taxon>Pseudomonadota</taxon>
        <taxon>Betaproteobacteria</taxon>
        <taxon>Burkholderiales</taxon>
        <taxon>Oxalobacteraceae</taxon>
        <taxon>Collimonas</taxon>
    </lineage>
</organism>
<evidence type="ECO:0000256" key="1">
    <source>
        <dbReference type="ARBA" id="ARBA00009835"/>
    </source>
</evidence>
<dbReference type="RefSeq" id="WP_150119591.1">
    <property type="nucleotide sequence ID" value="NZ_CP013234.1"/>
</dbReference>
<dbReference type="GO" id="GO:0005576">
    <property type="term" value="C:extracellular region"/>
    <property type="evidence" value="ECO:0007669"/>
    <property type="project" value="TreeGrafter"/>
</dbReference>
<evidence type="ECO:0000259" key="7">
    <source>
        <dbReference type="Pfam" id="PF17048"/>
    </source>
</evidence>
<reference evidence="8 9" key="1">
    <citation type="submission" date="2015-11" db="EMBL/GenBank/DDBJ databases">
        <title>Exploring the genomic traits of fungus-feeding bacterial genus Collimonas.</title>
        <authorList>
            <person name="Song C."/>
            <person name="Schmidt R."/>
            <person name="de Jager V."/>
            <person name="Krzyzanowska D."/>
            <person name="Jongedijk E."/>
            <person name="Cankar K."/>
            <person name="Beekwilder J."/>
            <person name="van Veen A."/>
            <person name="de Boer W."/>
            <person name="van Veen J.A."/>
            <person name="Garbeva P."/>
        </authorList>
    </citation>
    <scope>NUCLEOTIDE SEQUENCE [LARGE SCALE GENOMIC DNA]</scope>
    <source>
        <strain evidence="8 9">Ter91</strain>
    </source>
</reference>
<feature type="chain" id="PRO_5007277272" description="Neutral ceramidase" evidence="5">
    <location>
        <begin position="26"/>
        <end position="745"/>
    </location>
</feature>
<comment type="catalytic activity">
    <reaction evidence="4">
        <text>an N-acylsphing-4-enine + H2O = sphing-4-enine + a fatty acid</text>
        <dbReference type="Rhea" id="RHEA:20856"/>
        <dbReference type="ChEBI" id="CHEBI:15377"/>
        <dbReference type="ChEBI" id="CHEBI:28868"/>
        <dbReference type="ChEBI" id="CHEBI:52639"/>
        <dbReference type="ChEBI" id="CHEBI:57756"/>
        <dbReference type="EC" id="3.5.1.23"/>
    </reaction>
</comment>
<name>A0A127PXU1_9BURK</name>
<dbReference type="KEGG" id="cpra:CPter91_0212"/>
<dbReference type="EMBL" id="CP013234">
    <property type="protein sequence ID" value="AMP02611.1"/>
    <property type="molecule type" value="Genomic_DNA"/>
</dbReference>
<feature type="binding site" evidence="3">
    <location>
        <position position="223"/>
    </location>
    <ligand>
        <name>Zn(2+)</name>
        <dbReference type="ChEBI" id="CHEBI:29105"/>
    </ligand>
</feature>
<protein>
    <recommendedName>
        <fullName evidence="4">Neutral ceramidase</fullName>
        <ecNumber evidence="4">3.5.1.23</ecNumber>
    </recommendedName>
</protein>
<dbReference type="EC" id="3.5.1.23" evidence="4"/>
<dbReference type="GO" id="GO:0046512">
    <property type="term" value="P:sphingosine biosynthetic process"/>
    <property type="evidence" value="ECO:0007669"/>
    <property type="project" value="TreeGrafter"/>
</dbReference>
<dbReference type="InterPro" id="IPR031329">
    <property type="entry name" value="NEUT/ALK_ceramidase_N"/>
</dbReference>
<dbReference type="GO" id="GO:0046514">
    <property type="term" value="P:ceramide catabolic process"/>
    <property type="evidence" value="ECO:0007669"/>
    <property type="project" value="InterPro"/>
</dbReference>
<evidence type="ECO:0000256" key="5">
    <source>
        <dbReference type="SAM" id="SignalP"/>
    </source>
</evidence>
<feature type="binding site" evidence="3">
    <location>
        <position position="482"/>
    </location>
    <ligand>
        <name>Zn(2+)</name>
        <dbReference type="ChEBI" id="CHEBI:29105"/>
    </ligand>
</feature>
<dbReference type="PATRIC" id="fig|279113.9.peg.212"/>
<dbReference type="Pfam" id="PF04734">
    <property type="entry name" value="Ceramidase_alk"/>
    <property type="match status" value="1"/>
</dbReference>
<dbReference type="PANTHER" id="PTHR12670:SF1">
    <property type="entry name" value="NEUTRAL CERAMIDASE"/>
    <property type="match status" value="1"/>
</dbReference>
<dbReference type="InterPro" id="IPR038445">
    <property type="entry name" value="NCDase_C_sf"/>
</dbReference>
<evidence type="ECO:0000256" key="3">
    <source>
        <dbReference type="PIRSR" id="PIRSR606823-2"/>
    </source>
</evidence>
<dbReference type="InterPro" id="IPR031331">
    <property type="entry name" value="NEUT/ALK_ceramidase_C"/>
</dbReference>
<dbReference type="GO" id="GO:0017040">
    <property type="term" value="F:N-acylsphingosine amidohydrolase activity"/>
    <property type="evidence" value="ECO:0007669"/>
    <property type="project" value="UniProtKB-UniRule"/>
</dbReference>
<dbReference type="Pfam" id="PF17048">
    <property type="entry name" value="Ceramidse_alk_C"/>
    <property type="match status" value="1"/>
</dbReference>
<dbReference type="GO" id="GO:0042759">
    <property type="term" value="P:long-chain fatty acid biosynthetic process"/>
    <property type="evidence" value="ECO:0007669"/>
    <property type="project" value="TreeGrafter"/>
</dbReference>
<keyword evidence="3" id="KW-0862">Zinc</keyword>
<gene>
    <name evidence="8" type="ORF">CPter91_0212</name>
</gene>
<comment type="cofactor">
    <cofactor evidence="3">
        <name>Zn(2+)</name>
        <dbReference type="ChEBI" id="CHEBI:29105"/>
    </cofactor>
    <text evidence="3">Binds 1 zinc ion per subunit.</text>
</comment>
<dbReference type="OrthoDB" id="6899210at2"/>
<evidence type="ECO:0000256" key="4">
    <source>
        <dbReference type="RuleBase" id="RU366019"/>
    </source>
</evidence>
<dbReference type="GO" id="GO:0046872">
    <property type="term" value="F:metal ion binding"/>
    <property type="evidence" value="ECO:0007669"/>
    <property type="project" value="UniProtKB-KW"/>
</dbReference>
<keyword evidence="4" id="KW-0443">Lipid metabolism</keyword>
<evidence type="ECO:0000313" key="8">
    <source>
        <dbReference type="EMBL" id="AMP02611.1"/>
    </source>
</evidence>
<dbReference type="AlphaFoldDB" id="A0A127PXU1"/>
<evidence type="ECO:0000259" key="6">
    <source>
        <dbReference type="Pfam" id="PF04734"/>
    </source>
</evidence>
<feature type="domain" description="Neutral/alkaline non-lysosomal ceramidase C-terminal" evidence="7">
    <location>
        <begin position="601"/>
        <end position="741"/>
    </location>
</feature>
<feature type="domain" description="Neutral/alkaline non-lysosomal ceramidase N-terminal" evidence="6">
    <location>
        <begin position="28"/>
        <end position="556"/>
    </location>
</feature>